<evidence type="ECO:0000313" key="2">
    <source>
        <dbReference type="EMBL" id="KAE9175031.1"/>
    </source>
</evidence>
<dbReference type="OrthoDB" id="10304806at2759"/>
<reference evidence="4 5" key="1">
    <citation type="submission" date="2018-08" db="EMBL/GenBank/DDBJ databases">
        <title>Genomic investigation of the strawberry pathogen Phytophthora fragariae indicates pathogenicity is determined by transcriptional variation in three key races.</title>
        <authorList>
            <person name="Adams T.M."/>
            <person name="Armitage A.D."/>
            <person name="Sobczyk M.K."/>
            <person name="Bates H.J."/>
            <person name="Dunwell J.M."/>
            <person name="Nellist C.F."/>
            <person name="Harrison R.J."/>
        </authorList>
    </citation>
    <scope>NUCLEOTIDE SEQUENCE [LARGE SCALE GENOMIC DNA]</scope>
    <source>
        <strain evidence="3 5">BC-1</strain>
        <strain evidence="2 6">BC-23</strain>
        <strain evidence="1 4">NOV-27</strain>
    </source>
</reference>
<keyword evidence="4" id="KW-1185">Reference proteome</keyword>
<evidence type="ECO:0000313" key="6">
    <source>
        <dbReference type="Proteomes" id="UP000476176"/>
    </source>
</evidence>
<evidence type="ECO:0000313" key="1">
    <source>
        <dbReference type="EMBL" id="KAE9170687.1"/>
    </source>
</evidence>
<organism evidence="3 5">
    <name type="scientific">Phytophthora fragariae</name>
    <dbReference type="NCBI Taxonomy" id="53985"/>
    <lineage>
        <taxon>Eukaryota</taxon>
        <taxon>Sar</taxon>
        <taxon>Stramenopiles</taxon>
        <taxon>Oomycota</taxon>
        <taxon>Peronosporomycetes</taxon>
        <taxon>Peronosporales</taxon>
        <taxon>Peronosporaceae</taxon>
        <taxon>Phytophthora</taxon>
    </lineage>
</organism>
<dbReference type="EMBL" id="QXGC01003523">
    <property type="protein sequence ID" value="KAE9175031.1"/>
    <property type="molecule type" value="Genomic_DNA"/>
</dbReference>
<gene>
    <name evidence="3" type="ORF">PF002_g28117</name>
    <name evidence="2" type="ORF">PF004_g26506</name>
    <name evidence="1" type="ORF">PF005_g27469</name>
</gene>
<evidence type="ECO:0000313" key="4">
    <source>
        <dbReference type="Proteomes" id="UP000433483"/>
    </source>
</evidence>
<dbReference type="EMBL" id="QXGD01003363">
    <property type="protein sequence ID" value="KAE9178276.1"/>
    <property type="molecule type" value="Genomic_DNA"/>
</dbReference>
<dbReference type="Proteomes" id="UP000440367">
    <property type="component" value="Unassembled WGS sequence"/>
</dbReference>
<accession>A0A6A3W3G1</accession>
<dbReference type="Proteomes" id="UP000476176">
    <property type="component" value="Unassembled WGS sequence"/>
</dbReference>
<dbReference type="AlphaFoldDB" id="A0A6A3W3G1"/>
<proteinExistence type="predicted"/>
<evidence type="ECO:0000313" key="3">
    <source>
        <dbReference type="EMBL" id="KAE9178276.1"/>
    </source>
</evidence>
<name>A0A6A3W3G1_9STRA</name>
<evidence type="ECO:0000313" key="5">
    <source>
        <dbReference type="Proteomes" id="UP000440367"/>
    </source>
</evidence>
<sequence length="80" mass="9001">MSAESVDLGKTDRTTAPSFKWTLKSPVTKMDNMLRIDFKNPSLDAKFNTTYRSNVSLISRSHRRASLRPRTVTVPSSTPT</sequence>
<comment type="caution">
    <text evidence="3">The sequence shown here is derived from an EMBL/GenBank/DDBJ whole genome shotgun (WGS) entry which is preliminary data.</text>
</comment>
<dbReference type="Proteomes" id="UP000433483">
    <property type="component" value="Unassembled WGS sequence"/>
</dbReference>
<dbReference type="EMBL" id="QXGB01003456">
    <property type="protein sequence ID" value="KAE9170687.1"/>
    <property type="molecule type" value="Genomic_DNA"/>
</dbReference>
<protein>
    <submittedName>
        <fullName evidence="3">Uncharacterized protein</fullName>
    </submittedName>
</protein>